<evidence type="ECO:0000313" key="3">
    <source>
        <dbReference type="Proteomes" id="UP000501237"/>
    </source>
</evidence>
<name>A0A679GNW6_9GAMM</name>
<proteinExistence type="predicted"/>
<dbReference type="AlphaFoldDB" id="A0A679GNW6"/>
<gene>
    <name evidence="2" type="ORF">PtoMrB4_23640</name>
</gene>
<keyword evidence="1" id="KW-0175">Coiled coil</keyword>
<evidence type="ECO:0000313" key="2">
    <source>
        <dbReference type="EMBL" id="BCA28387.1"/>
    </source>
</evidence>
<feature type="coiled-coil region" evidence="1">
    <location>
        <begin position="49"/>
        <end position="87"/>
    </location>
</feature>
<reference evidence="2 3" key="1">
    <citation type="journal article" date="2020" name="Microbiol. Resour. Announc.">
        <title>Complete genome sequence of Pseudomonas otitidis strain MrB4, isolated from Lake Biwa in Japan.</title>
        <authorList>
            <person name="Miyazaki K."/>
            <person name="Hase E."/>
            <person name="Maruya T."/>
        </authorList>
    </citation>
    <scope>NUCLEOTIDE SEQUENCE [LARGE SCALE GENOMIC DNA]</scope>
    <source>
        <strain evidence="2 3">MrB4</strain>
    </source>
</reference>
<evidence type="ECO:0000256" key="1">
    <source>
        <dbReference type="SAM" id="Coils"/>
    </source>
</evidence>
<protein>
    <submittedName>
        <fullName evidence="2">Uncharacterized protein</fullName>
    </submittedName>
</protein>
<dbReference type="GeneID" id="57397584"/>
<accession>A0A679GNW6</accession>
<dbReference type="KEGG" id="poj:PtoMrB4_23640"/>
<sequence>MSAVIPLRLVLAGVALLLAAAGGAWLAAQHYRPLLDEAQAGAVRCQQARQDLESAVGEQNARVAQLRAEAEQRQQAAAQAQQQARQAAAGDYAAAQRLQQERIGGDQCAAAEAVINRELGL</sequence>
<dbReference type="Proteomes" id="UP000501237">
    <property type="component" value="Chromosome"/>
</dbReference>
<dbReference type="EMBL" id="AP022642">
    <property type="protein sequence ID" value="BCA28387.1"/>
    <property type="molecule type" value="Genomic_DNA"/>
</dbReference>
<organism evidence="2 3">
    <name type="scientific">Metapseudomonas otitidis</name>
    <dbReference type="NCBI Taxonomy" id="319939"/>
    <lineage>
        <taxon>Bacteria</taxon>
        <taxon>Pseudomonadati</taxon>
        <taxon>Pseudomonadota</taxon>
        <taxon>Gammaproteobacteria</taxon>
        <taxon>Pseudomonadales</taxon>
        <taxon>Pseudomonadaceae</taxon>
        <taxon>Metapseudomonas</taxon>
    </lineage>
</organism>
<dbReference type="RefSeq" id="WP_172433376.1">
    <property type="nucleotide sequence ID" value="NZ_AP022642.1"/>
</dbReference>